<dbReference type="InterPro" id="IPR014004">
    <property type="entry name" value="Transpt-assoc_nodulatn_dom_bac"/>
</dbReference>
<evidence type="ECO:0000259" key="1">
    <source>
        <dbReference type="PROSITE" id="PS50914"/>
    </source>
</evidence>
<gene>
    <name evidence="2" type="ORF">EV200_11326</name>
</gene>
<dbReference type="Gene3D" id="3.30.1340.30">
    <property type="match status" value="1"/>
</dbReference>
<organism evidence="2 3">
    <name type="scientific">Pedobacter psychrotolerans</name>
    <dbReference type="NCBI Taxonomy" id="1843235"/>
    <lineage>
        <taxon>Bacteria</taxon>
        <taxon>Pseudomonadati</taxon>
        <taxon>Bacteroidota</taxon>
        <taxon>Sphingobacteriia</taxon>
        <taxon>Sphingobacteriales</taxon>
        <taxon>Sphingobacteriaceae</taxon>
        <taxon>Pedobacter</taxon>
    </lineage>
</organism>
<comment type="caution">
    <text evidence="2">The sequence shown here is derived from an EMBL/GenBank/DDBJ whole genome shotgun (WGS) entry which is preliminary data.</text>
</comment>
<sequence length="137" mass="15540">MLSRSVFSSLIMEIIMKNRDKKLEQEVRAAIRADALIDVEKIEVVVENGLVTLKGSVDSYAKKFAAEHAAKSVKGVKEVIQKIEVRFSFKSNLIVYMGINLVLDGKHLFKNDTDQPMNLIGPLRPDFHIERNGNEIW</sequence>
<dbReference type="AlphaFoldDB" id="A0A4R2H0K0"/>
<proteinExistence type="predicted"/>
<dbReference type="InterPro" id="IPR007055">
    <property type="entry name" value="BON_dom"/>
</dbReference>
<accession>A0A4R2H0K0</accession>
<dbReference type="PANTHER" id="PTHR34606">
    <property type="entry name" value="BON DOMAIN-CONTAINING PROTEIN"/>
    <property type="match status" value="1"/>
</dbReference>
<dbReference type="OrthoDB" id="870892at2"/>
<protein>
    <submittedName>
        <fullName evidence="2">BON domain-containing protein</fullName>
    </submittedName>
</protein>
<evidence type="ECO:0000313" key="3">
    <source>
        <dbReference type="Proteomes" id="UP000295684"/>
    </source>
</evidence>
<feature type="domain" description="BON" evidence="1">
    <location>
        <begin position="19"/>
        <end position="87"/>
    </location>
</feature>
<dbReference type="EMBL" id="SLWO01000013">
    <property type="protein sequence ID" value="TCO17754.1"/>
    <property type="molecule type" value="Genomic_DNA"/>
</dbReference>
<dbReference type="PANTHER" id="PTHR34606:SF15">
    <property type="entry name" value="BON DOMAIN-CONTAINING PROTEIN"/>
    <property type="match status" value="1"/>
</dbReference>
<dbReference type="SMART" id="SM00749">
    <property type="entry name" value="BON"/>
    <property type="match status" value="1"/>
</dbReference>
<name>A0A4R2H0K0_9SPHI</name>
<dbReference type="Pfam" id="PF04972">
    <property type="entry name" value="BON"/>
    <property type="match status" value="1"/>
</dbReference>
<dbReference type="PROSITE" id="PS50914">
    <property type="entry name" value="BON"/>
    <property type="match status" value="1"/>
</dbReference>
<dbReference type="Proteomes" id="UP000295684">
    <property type="component" value="Unassembled WGS sequence"/>
</dbReference>
<dbReference type="InterPro" id="IPR051686">
    <property type="entry name" value="Lipoprotein_DolP"/>
</dbReference>
<reference evidence="2 3" key="1">
    <citation type="submission" date="2019-03" db="EMBL/GenBank/DDBJ databases">
        <title>Genomic Encyclopedia of Type Strains, Phase IV (KMG-IV): sequencing the most valuable type-strain genomes for metagenomic binning, comparative biology and taxonomic classification.</title>
        <authorList>
            <person name="Goeker M."/>
        </authorList>
    </citation>
    <scope>NUCLEOTIDE SEQUENCE [LARGE SCALE GENOMIC DNA]</scope>
    <source>
        <strain evidence="2 3">DSM 103236</strain>
    </source>
</reference>
<evidence type="ECO:0000313" key="2">
    <source>
        <dbReference type="EMBL" id="TCO17754.1"/>
    </source>
</evidence>